<protein>
    <submittedName>
        <fullName evidence="1">Gliding motility lipoprotein GldB</fullName>
    </submittedName>
</protein>
<name>A0A504JCK2_9FLAO</name>
<dbReference type="NCBIfam" id="TIGR03514">
    <property type="entry name" value="GldB_lipo"/>
    <property type="match status" value="1"/>
</dbReference>
<organism evidence="1 2">
    <name type="scientific">Aquimarina algicola</name>
    <dbReference type="NCBI Taxonomy" id="2589995"/>
    <lineage>
        <taxon>Bacteria</taxon>
        <taxon>Pseudomonadati</taxon>
        <taxon>Bacteroidota</taxon>
        <taxon>Flavobacteriia</taxon>
        <taxon>Flavobacteriales</taxon>
        <taxon>Flavobacteriaceae</taxon>
        <taxon>Aquimarina</taxon>
    </lineage>
</organism>
<sequence>MKYVKIIIVSCIIFSCTSKNRIEKEIENIPVDITVERFDQLFAEITPQNLPDLKKEYPFLFAEQYADSVWINRAKDTIQLEVNSEIKKIFPDFSKEEEMLYDLFQHIKYYFPEIKEPRIITITSDVDYRNKIVVSKGILIISLDTYLGEDHHFYESIQNYLKKGFKREYILPDVAGAYAKNRVGPIRDRTFLGNLIAFGKELYIKDLLLPDFDKAKKIGYTQEEYAWAEENEEEIWRYFVDRQLLYSTDSNLMPRFLYPGPFSKFYLEEIDKEAPDRIGQYIGWQIVSSYMKNNDVSLQQMLMADAETIFNKSKYKPAR</sequence>
<dbReference type="AlphaFoldDB" id="A0A504JCK2"/>
<keyword evidence="2" id="KW-1185">Reference proteome</keyword>
<gene>
    <name evidence="1" type="primary">gldB</name>
    <name evidence="1" type="ORF">FHK87_11225</name>
</gene>
<dbReference type="Pfam" id="PF25594">
    <property type="entry name" value="GldB_lipo"/>
    <property type="match status" value="1"/>
</dbReference>
<dbReference type="InterPro" id="IPR019853">
    <property type="entry name" value="GldB-like"/>
</dbReference>
<keyword evidence="1" id="KW-0449">Lipoprotein</keyword>
<evidence type="ECO:0000313" key="2">
    <source>
        <dbReference type="Proteomes" id="UP000315540"/>
    </source>
</evidence>
<reference evidence="1 2" key="1">
    <citation type="submission" date="2019-06" db="EMBL/GenBank/DDBJ databases">
        <authorList>
            <person name="Meng X."/>
        </authorList>
    </citation>
    <scope>NUCLEOTIDE SEQUENCE [LARGE SCALE GENOMIC DNA]</scope>
    <source>
        <strain evidence="1 2">M625</strain>
    </source>
</reference>
<proteinExistence type="predicted"/>
<dbReference type="Proteomes" id="UP000315540">
    <property type="component" value="Unassembled WGS sequence"/>
</dbReference>
<dbReference type="OrthoDB" id="976022at2"/>
<evidence type="ECO:0000313" key="1">
    <source>
        <dbReference type="EMBL" id="TPN86332.1"/>
    </source>
</evidence>
<accession>A0A504JCK2</accession>
<comment type="caution">
    <text evidence="1">The sequence shown here is derived from an EMBL/GenBank/DDBJ whole genome shotgun (WGS) entry which is preliminary data.</text>
</comment>
<dbReference type="PROSITE" id="PS51257">
    <property type="entry name" value="PROKAR_LIPOPROTEIN"/>
    <property type="match status" value="1"/>
</dbReference>
<dbReference type="EMBL" id="VFWZ01000003">
    <property type="protein sequence ID" value="TPN86332.1"/>
    <property type="molecule type" value="Genomic_DNA"/>
</dbReference>